<organism evidence="9 10">
    <name type="scientific">Solitalea agri</name>
    <dbReference type="NCBI Taxonomy" id="2953739"/>
    <lineage>
        <taxon>Bacteria</taxon>
        <taxon>Pseudomonadati</taxon>
        <taxon>Bacteroidota</taxon>
        <taxon>Sphingobacteriia</taxon>
        <taxon>Sphingobacteriales</taxon>
        <taxon>Sphingobacteriaceae</taxon>
        <taxon>Solitalea</taxon>
    </lineage>
</organism>
<reference evidence="9" key="1">
    <citation type="submission" date="2022-06" db="EMBL/GenBank/DDBJ databases">
        <title>Solitalea sp. MAHUQ-68 isolated from rhizospheric soil.</title>
        <authorList>
            <person name="Huq M.A."/>
        </authorList>
    </citation>
    <scope>NUCLEOTIDE SEQUENCE</scope>
    <source>
        <strain evidence="9">MAHUQ-68</strain>
    </source>
</reference>
<evidence type="ECO:0000256" key="3">
    <source>
        <dbReference type="ARBA" id="ARBA00022692"/>
    </source>
</evidence>
<dbReference type="EMBL" id="JAMWYS010000009">
    <property type="protein sequence ID" value="MCO4291837.1"/>
    <property type="molecule type" value="Genomic_DNA"/>
</dbReference>
<gene>
    <name evidence="9" type="ORF">NF867_03050</name>
</gene>
<accession>A0A9X2EZI8</accession>
<comment type="subcellular location">
    <subcellularLocation>
        <location evidence="1">Cell membrane</location>
        <topology evidence="1">Multi-pass membrane protein</topology>
    </subcellularLocation>
</comment>
<feature type="transmembrane region" description="Helical" evidence="6">
    <location>
        <begin position="666"/>
        <end position="687"/>
    </location>
</feature>
<dbReference type="AlphaFoldDB" id="A0A9X2EZI8"/>
<feature type="transmembrane region" description="Helical" evidence="6">
    <location>
        <begin position="370"/>
        <end position="393"/>
    </location>
</feature>
<protein>
    <submittedName>
        <fullName evidence="9">ABC transporter permease</fullName>
    </submittedName>
</protein>
<feature type="transmembrane region" description="Helical" evidence="6">
    <location>
        <begin position="21"/>
        <end position="41"/>
    </location>
</feature>
<keyword evidence="4 6" id="KW-1133">Transmembrane helix</keyword>
<evidence type="ECO:0000256" key="6">
    <source>
        <dbReference type="SAM" id="Phobius"/>
    </source>
</evidence>
<feature type="domain" description="ABC3 transporter permease C-terminal" evidence="7">
    <location>
        <begin position="282"/>
        <end position="386"/>
    </location>
</feature>
<feature type="domain" description="MacB-like periplasmic core" evidence="8">
    <location>
        <begin position="20"/>
        <end position="236"/>
    </location>
</feature>
<keyword evidence="3 6" id="KW-0812">Transmembrane</keyword>
<dbReference type="RefSeq" id="WP_252586073.1">
    <property type="nucleotide sequence ID" value="NZ_JAMWYS010000009.1"/>
</dbReference>
<keyword evidence="10" id="KW-1185">Reference proteome</keyword>
<dbReference type="Pfam" id="PF12704">
    <property type="entry name" value="MacB_PCD"/>
    <property type="match status" value="2"/>
</dbReference>
<dbReference type="Proteomes" id="UP001155182">
    <property type="component" value="Unassembled WGS sequence"/>
</dbReference>
<evidence type="ECO:0000256" key="4">
    <source>
        <dbReference type="ARBA" id="ARBA00022989"/>
    </source>
</evidence>
<dbReference type="InterPro" id="IPR003838">
    <property type="entry name" value="ABC3_permease_C"/>
</dbReference>
<feature type="transmembrane region" description="Helical" evidence="6">
    <location>
        <begin position="747"/>
        <end position="772"/>
    </location>
</feature>
<sequence>MLKNYFKTAWRNLLNNKMFSFINIMGLALGMTCSLLIMLWVKDELAMDKFHANDNRLYRVMENQFYSGSISTFPSTPGIFAENVVKDIPEIQMASQCLWEEEPLFTVNDTFDKEKGRYVQKDFLKMFSFKLTKGDAATALARPDAVVLSKKLADKYFKGQDPIGKMIRIDNKENVIVTGVLDEIPTSSSLKFEFLMSFDRWAKENTWAKEWGNNGPRCYVMLAPNTSLEKVNAKLKGYIKSKNKGSNVEMFLQNYGESYLYSNWEGGKQNGGRIEYVRIFSVVAIVILLIACINFMNLATARSLKRSREIGVRKVVGASKGQLIGQFIGESLLVSFIAMGVSLLLVLFILPSFNALTDKQLALNFGDVSFWSTIILLTLLTGIVSGSYPALFMSSLRPIVVLKGALKINPSAAYFRKALVVFQFSLSIILILGMIVVYRQIDFIHNKNLGFAREDLLYIPLEGELAKNYPTFKQELLKQPGIKNVTSAASSPLEVGSSTQGVTWPGKDTTKLILFSSNPITYDYIKTMGIQLVDGRDFSADYGTDTLNYLVNEAAARKIGYKDPVGKELTMWGDKGTIIGVMKDYHHNSLHVPIEPLILRLVKKDWGYGQNVIVRTEAGQTKQALASMEKVLKQFNPGFPFRYYFTDQEISKNYKTELTVNKLSRYFAFLAIFISCLGLFGLVTFTAEQRTKEIGVRKVLGASVTSILAMLSKDFLRLVLIAIVIASPLAWWAMHKWLQDFAYRIDIGWGVFVIAGLAAVSIALLTVSFQAVKAARANPVKSLRTE</sequence>
<comment type="caution">
    <text evidence="9">The sequence shown here is derived from an EMBL/GenBank/DDBJ whole genome shotgun (WGS) entry which is preliminary data.</text>
</comment>
<keyword evidence="5 6" id="KW-0472">Membrane</keyword>
<keyword evidence="2" id="KW-1003">Cell membrane</keyword>
<evidence type="ECO:0000259" key="8">
    <source>
        <dbReference type="Pfam" id="PF12704"/>
    </source>
</evidence>
<evidence type="ECO:0000313" key="10">
    <source>
        <dbReference type="Proteomes" id="UP001155182"/>
    </source>
</evidence>
<feature type="domain" description="ABC3 transporter permease C-terminal" evidence="7">
    <location>
        <begin position="667"/>
        <end position="779"/>
    </location>
</feature>
<name>A0A9X2EZI8_9SPHI</name>
<dbReference type="InterPro" id="IPR050250">
    <property type="entry name" value="Macrolide_Exporter_MacB"/>
</dbReference>
<feature type="transmembrane region" description="Helical" evidence="6">
    <location>
        <begin position="332"/>
        <end position="350"/>
    </location>
</feature>
<dbReference type="PANTHER" id="PTHR30572:SF18">
    <property type="entry name" value="ABC-TYPE MACROLIDE FAMILY EXPORT SYSTEM PERMEASE COMPONENT 2"/>
    <property type="match status" value="1"/>
</dbReference>
<evidence type="ECO:0000256" key="1">
    <source>
        <dbReference type="ARBA" id="ARBA00004651"/>
    </source>
</evidence>
<evidence type="ECO:0000313" key="9">
    <source>
        <dbReference type="EMBL" id="MCO4291837.1"/>
    </source>
</evidence>
<dbReference type="Pfam" id="PF02687">
    <property type="entry name" value="FtsX"/>
    <property type="match status" value="2"/>
</dbReference>
<feature type="transmembrane region" description="Helical" evidence="6">
    <location>
        <begin position="279"/>
        <end position="299"/>
    </location>
</feature>
<feature type="transmembrane region" description="Helical" evidence="6">
    <location>
        <begin position="715"/>
        <end position="735"/>
    </location>
</feature>
<dbReference type="GO" id="GO:0022857">
    <property type="term" value="F:transmembrane transporter activity"/>
    <property type="evidence" value="ECO:0007669"/>
    <property type="project" value="TreeGrafter"/>
</dbReference>
<evidence type="ECO:0000256" key="5">
    <source>
        <dbReference type="ARBA" id="ARBA00023136"/>
    </source>
</evidence>
<evidence type="ECO:0000259" key="7">
    <source>
        <dbReference type="Pfam" id="PF02687"/>
    </source>
</evidence>
<feature type="domain" description="MacB-like periplasmic core" evidence="8">
    <location>
        <begin position="454"/>
        <end position="626"/>
    </location>
</feature>
<evidence type="ECO:0000256" key="2">
    <source>
        <dbReference type="ARBA" id="ARBA00022475"/>
    </source>
</evidence>
<feature type="transmembrane region" description="Helical" evidence="6">
    <location>
        <begin position="414"/>
        <end position="438"/>
    </location>
</feature>
<dbReference type="PANTHER" id="PTHR30572">
    <property type="entry name" value="MEMBRANE COMPONENT OF TRANSPORTER-RELATED"/>
    <property type="match status" value="1"/>
</dbReference>
<dbReference type="InterPro" id="IPR025857">
    <property type="entry name" value="MacB_PCD"/>
</dbReference>
<proteinExistence type="predicted"/>
<dbReference type="GO" id="GO:0005886">
    <property type="term" value="C:plasma membrane"/>
    <property type="evidence" value="ECO:0007669"/>
    <property type="project" value="UniProtKB-SubCell"/>
</dbReference>